<dbReference type="EMBL" id="JAMD01000005">
    <property type="protein sequence ID" value="KEJ95609.1"/>
    <property type="molecule type" value="Genomic_DNA"/>
</dbReference>
<keyword evidence="1" id="KW-0802">TPR repeat</keyword>
<dbReference type="InterPro" id="IPR019734">
    <property type="entry name" value="TPR_rpt"/>
</dbReference>
<evidence type="ECO:0000313" key="3">
    <source>
        <dbReference type="EMBL" id="KEJ95609.1"/>
    </source>
</evidence>
<organism evidence="3 4">
    <name type="scientific">Pseudosulfitobacter pseudonitzschiae</name>
    <dbReference type="NCBI Taxonomy" id="1402135"/>
    <lineage>
        <taxon>Bacteria</taxon>
        <taxon>Pseudomonadati</taxon>
        <taxon>Pseudomonadota</taxon>
        <taxon>Alphaproteobacteria</taxon>
        <taxon>Rhodobacterales</taxon>
        <taxon>Roseobacteraceae</taxon>
        <taxon>Pseudosulfitobacter</taxon>
    </lineage>
</organism>
<dbReference type="PROSITE" id="PS50005">
    <property type="entry name" value="TPR"/>
    <property type="match status" value="1"/>
</dbReference>
<gene>
    <name evidence="3" type="ORF">SUH3_19040</name>
</gene>
<feature type="repeat" description="TPR" evidence="1">
    <location>
        <begin position="95"/>
        <end position="128"/>
    </location>
</feature>
<sequence>MRVTLLAAALTLPLSVAAPLYAAGSGNDTAPTPTQTSKDCKGVRVWDEEKQRCVKPKESRLDDDQLYQAVRELAYAGRYEDAQGVMDAMSDQSDDRVLTYRGFTARKLGQIDVAMVFYQKALDANPDNLLARSYMGQGLVAQGDRVAALTQLREINARGGADTWAAKSLRTAIETGVTYNY</sequence>
<protein>
    <submittedName>
        <fullName evidence="3">Uncharacterized protein</fullName>
    </submittedName>
</protein>
<evidence type="ECO:0000256" key="2">
    <source>
        <dbReference type="SAM" id="SignalP"/>
    </source>
</evidence>
<proteinExistence type="predicted"/>
<feature type="chain" id="PRO_5001690140" evidence="2">
    <location>
        <begin position="23"/>
        <end position="181"/>
    </location>
</feature>
<dbReference type="AlphaFoldDB" id="A0A073J0W4"/>
<accession>A0A073J0W4</accession>
<dbReference type="GeneID" id="68869650"/>
<comment type="caution">
    <text evidence="3">The sequence shown here is derived from an EMBL/GenBank/DDBJ whole genome shotgun (WGS) entry which is preliminary data.</text>
</comment>
<dbReference type="RefSeq" id="WP_037925671.1">
    <property type="nucleotide sequence ID" value="NZ_CP054599.1"/>
</dbReference>
<dbReference type="Proteomes" id="UP000027746">
    <property type="component" value="Unassembled WGS sequence"/>
</dbReference>
<reference evidence="3 4" key="1">
    <citation type="submission" date="2014-01" db="EMBL/GenBank/DDBJ databases">
        <title>Sulfitobacter sp. H3 (MCCC 1A00686) Genome Sequencing.</title>
        <authorList>
            <person name="Lai Q."/>
            <person name="Hong Z."/>
        </authorList>
    </citation>
    <scope>NUCLEOTIDE SEQUENCE [LARGE SCALE GENOMIC DNA]</scope>
    <source>
        <strain evidence="3 4">H3</strain>
    </source>
</reference>
<feature type="signal peptide" evidence="2">
    <location>
        <begin position="1"/>
        <end position="22"/>
    </location>
</feature>
<evidence type="ECO:0000256" key="1">
    <source>
        <dbReference type="PROSITE-ProRule" id="PRU00339"/>
    </source>
</evidence>
<dbReference type="OrthoDB" id="8592798at2"/>
<keyword evidence="2" id="KW-0732">Signal</keyword>
<keyword evidence="4" id="KW-1185">Reference proteome</keyword>
<dbReference type="InterPro" id="IPR011990">
    <property type="entry name" value="TPR-like_helical_dom_sf"/>
</dbReference>
<name>A0A073J0W4_9RHOB</name>
<dbReference type="SUPFAM" id="SSF48452">
    <property type="entry name" value="TPR-like"/>
    <property type="match status" value="1"/>
</dbReference>
<evidence type="ECO:0000313" key="4">
    <source>
        <dbReference type="Proteomes" id="UP000027746"/>
    </source>
</evidence>
<dbReference type="Gene3D" id="1.25.40.10">
    <property type="entry name" value="Tetratricopeptide repeat domain"/>
    <property type="match status" value="1"/>
</dbReference>